<dbReference type="GO" id="GO:0016042">
    <property type="term" value="P:lipid catabolic process"/>
    <property type="evidence" value="ECO:0007669"/>
    <property type="project" value="UniProtKB-KW"/>
</dbReference>
<comment type="similarity">
    <text evidence="2">Belongs to the AB hydrolase superfamily. Lipase family.</text>
</comment>
<keyword evidence="8" id="KW-0443">Lipid metabolism</keyword>
<protein>
    <recommendedName>
        <fullName evidence="9">Fungal lipase-type domain-containing protein</fullName>
    </recommendedName>
</protein>
<evidence type="ECO:0000259" key="9">
    <source>
        <dbReference type="Pfam" id="PF01764"/>
    </source>
</evidence>
<evidence type="ECO:0000256" key="7">
    <source>
        <dbReference type="ARBA" id="ARBA00022963"/>
    </source>
</evidence>
<dbReference type="EMBL" id="JBJQOH010000008">
    <property type="protein sequence ID" value="KAL3676505.1"/>
    <property type="molecule type" value="Genomic_DNA"/>
</dbReference>
<evidence type="ECO:0000256" key="5">
    <source>
        <dbReference type="ARBA" id="ARBA00022801"/>
    </source>
</evidence>
<comment type="caution">
    <text evidence="10">The sequence shown here is derived from an EMBL/GenBank/DDBJ whole genome shotgun (WGS) entry which is preliminary data.</text>
</comment>
<dbReference type="Gene3D" id="3.40.50.1820">
    <property type="entry name" value="alpha/beta hydrolase"/>
    <property type="match status" value="1"/>
</dbReference>
<dbReference type="GO" id="GO:0004620">
    <property type="term" value="F:phospholipase activity"/>
    <property type="evidence" value="ECO:0007669"/>
    <property type="project" value="UniProtKB-ARBA"/>
</dbReference>
<dbReference type="GO" id="GO:0009507">
    <property type="term" value="C:chloroplast"/>
    <property type="evidence" value="ECO:0007669"/>
    <property type="project" value="UniProtKB-SubCell"/>
</dbReference>
<reference evidence="10 11" key="1">
    <citation type="submission" date="2024-09" db="EMBL/GenBank/DDBJ databases">
        <title>Chromosome-scale assembly of Riccia sorocarpa.</title>
        <authorList>
            <person name="Paukszto L."/>
        </authorList>
    </citation>
    <scope>NUCLEOTIDE SEQUENCE [LARGE SCALE GENOMIC DNA]</scope>
    <source>
        <strain evidence="10">LP-2024</strain>
        <tissue evidence="10">Aerial parts of the thallus</tissue>
    </source>
</reference>
<organism evidence="10 11">
    <name type="scientific">Riccia sorocarpa</name>
    <dbReference type="NCBI Taxonomy" id="122646"/>
    <lineage>
        <taxon>Eukaryota</taxon>
        <taxon>Viridiplantae</taxon>
        <taxon>Streptophyta</taxon>
        <taxon>Embryophyta</taxon>
        <taxon>Marchantiophyta</taxon>
        <taxon>Marchantiopsida</taxon>
        <taxon>Marchantiidae</taxon>
        <taxon>Marchantiales</taxon>
        <taxon>Ricciaceae</taxon>
        <taxon>Riccia</taxon>
    </lineage>
</organism>
<evidence type="ECO:0000256" key="3">
    <source>
        <dbReference type="ARBA" id="ARBA00022528"/>
    </source>
</evidence>
<evidence type="ECO:0000256" key="4">
    <source>
        <dbReference type="ARBA" id="ARBA00022640"/>
    </source>
</evidence>
<keyword evidence="6" id="KW-0809">Transit peptide</keyword>
<dbReference type="InterPro" id="IPR029058">
    <property type="entry name" value="AB_hydrolase_fold"/>
</dbReference>
<keyword evidence="11" id="KW-1185">Reference proteome</keyword>
<evidence type="ECO:0000256" key="8">
    <source>
        <dbReference type="ARBA" id="ARBA00023098"/>
    </source>
</evidence>
<evidence type="ECO:0000256" key="2">
    <source>
        <dbReference type="ARBA" id="ARBA00010701"/>
    </source>
</evidence>
<dbReference type="Pfam" id="PF01764">
    <property type="entry name" value="Lipase_3"/>
    <property type="match status" value="1"/>
</dbReference>
<dbReference type="PANTHER" id="PTHR31403">
    <property type="entry name" value="PHOSPHOLIPASE A1-IBETA2, CHLOROPLASTIC"/>
    <property type="match status" value="1"/>
</dbReference>
<sequence>MSPDAQLYTLLLRGQQKLSAQTPKYKKACEGCNHHSPFLDVPSVLLAPWFRISEFVDRMTGGNQILTTNTKPGMRSTVIGHEAPKANIAKRWRELQGANNWADLLSPLDLDLRREILRYGDFVHVTSDTFPYEKKSKHPWACPIKKSELLSNTSHDVTGYEVTRYLYSHLHGRKDEIQEVNWIGYVAVTVDPEEISRLGRRDIVVVWRGTVTDIEWQQDALFSQIQPTSINGNTVPKDVLVSRGFWGAFADFDPAKSVFGINGSAGKQATEEVKRLIQKYAGEQLSITCLGHSLGGALATCCAYQIAEANINKSASRTIIPITAFTYASPRVGNVAFRERFKTLGVKVLRIASNQDIVPCLPVGDDDDSNPIIPNVKMEVEHTAKKIHIGDVLGFLVDKLNDAILPDDYTHVGVTLALDFRKSPCLKQPGKWIDLNSVENLHRYHNLEGYLHLVNGVFGGAKGDLKKPFKPVVIRDLAPINKRSDLLADTYAKNVPENWWRLQRHTGLERNQDGFWEFPEVHGDIKKPNPDFD</sequence>
<accession>A0ABD3GEJ5</accession>
<dbReference type="InterPro" id="IPR002921">
    <property type="entry name" value="Fungal_lipase-type"/>
</dbReference>
<feature type="domain" description="Fungal lipase-type" evidence="9">
    <location>
        <begin position="204"/>
        <end position="363"/>
    </location>
</feature>
<evidence type="ECO:0000313" key="10">
    <source>
        <dbReference type="EMBL" id="KAL3676505.1"/>
    </source>
</evidence>
<dbReference type="PANTHER" id="PTHR31403:SF7">
    <property type="entry name" value="PHOSPHOLIPASE A1-IGAMMA3, CHLOROPLASTIC"/>
    <property type="match status" value="1"/>
</dbReference>
<comment type="subcellular location">
    <subcellularLocation>
        <location evidence="1">Plastid</location>
        <location evidence="1">Chloroplast</location>
    </subcellularLocation>
</comment>
<keyword evidence="7" id="KW-0442">Lipid degradation</keyword>
<proteinExistence type="inferred from homology"/>
<evidence type="ECO:0000256" key="6">
    <source>
        <dbReference type="ARBA" id="ARBA00022946"/>
    </source>
</evidence>
<keyword evidence="5" id="KW-0378">Hydrolase</keyword>
<dbReference type="Proteomes" id="UP001633002">
    <property type="component" value="Unassembled WGS sequence"/>
</dbReference>
<evidence type="ECO:0000313" key="11">
    <source>
        <dbReference type="Proteomes" id="UP001633002"/>
    </source>
</evidence>
<name>A0ABD3GEJ5_9MARC</name>
<gene>
    <name evidence="10" type="ORF">R1sor_026453</name>
</gene>
<evidence type="ECO:0000256" key="1">
    <source>
        <dbReference type="ARBA" id="ARBA00004229"/>
    </source>
</evidence>
<keyword evidence="3" id="KW-0150">Chloroplast</keyword>
<keyword evidence="4" id="KW-0934">Plastid</keyword>
<dbReference type="SUPFAM" id="SSF53474">
    <property type="entry name" value="alpha/beta-Hydrolases"/>
    <property type="match status" value="1"/>
</dbReference>
<dbReference type="CDD" id="cd00519">
    <property type="entry name" value="Lipase_3"/>
    <property type="match status" value="1"/>
</dbReference>
<dbReference type="AlphaFoldDB" id="A0ABD3GEJ5"/>